<reference evidence="1 2" key="1">
    <citation type="submission" date="2021-03" db="EMBL/GenBank/DDBJ databases">
        <title>Sequencing the genomes of 1000 actinobacteria strains.</title>
        <authorList>
            <person name="Klenk H.-P."/>
        </authorList>
    </citation>
    <scope>NUCLEOTIDE SEQUENCE [LARGE SCALE GENOMIC DNA]</scope>
    <source>
        <strain evidence="1 2">DSM 40843</strain>
    </source>
</reference>
<protein>
    <submittedName>
        <fullName evidence="1">Uncharacterized protein</fullName>
    </submittedName>
</protein>
<organism evidence="1 2">
    <name type="scientific">Streptomyces clavifer</name>
    <dbReference type="NCBI Taxonomy" id="68188"/>
    <lineage>
        <taxon>Bacteria</taxon>
        <taxon>Bacillati</taxon>
        <taxon>Actinomycetota</taxon>
        <taxon>Actinomycetes</taxon>
        <taxon>Kitasatosporales</taxon>
        <taxon>Streptomycetaceae</taxon>
        <taxon>Streptomyces</taxon>
    </lineage>
</organism>
<dbReference type="EMBL" id="JAGINS010000001">
    <property type="protein sequence ID" value="MBP2361605.1"/>
    <property type="molecule type" value="Genomic_DNA"/>
</dbReference>
<evidence type="ECO:0000313" key="1">
    <source>
        <dbReference type="EMBL" id="MBP2361605.1"/>
    </source>
</evidence>
<proteinExistence type="predicted"/>
<comment type="caution">
    <text evidence="1">The sequence shown here is derived from an EMBL/GenBank/DDBJ whole genome shotgun (WGS) entry which is preliminary data.</text>
</comment>
<name>A0ABS4VCG4_9ACTN</name>
<gene>
    <name evidence="1" type="ORF">JOF59_004005</name>
</gene>
<accession>A0ABS4VCG4</accession>
<keyword evidence="2" id="KW-1185">Reference proteome</keyword>
<evidence type="ECO:0000313" key="2">
    <source>
        <dbReference type="Proteomes" id="UP001519311"/>
    </source>
</evidence>
<sequence length="43" mass="4598">MTEEGGLVPAVVRVSGGRRCEVGQQPFSTDWSALFSVESTVMP</sequence>
<dbReference type="Proteomes" id="UP001519311">
    <property type="component" value="Unassembled WGS sequence"/>
</dbReference>